<dbReference type="InterPro" id="IPR058678">
    <property type="entry name" value="ARM_PUB"/>
</dbReference>
<dbReference type="EMBL" id="JBBNAF010000005">
    <property type="protein sequence ID" value="KAK9141643.1"/>
    <property type="molecule type" value="Genomic_DNA"/>
</dbReference>
<dbReference type="PANTHER" id="PTHR23315">
    <property type="entry name" value="U BOX DOMAIN-CONTAINING"/>
    <property type="match status" value="1"/>
</dbReference>
<evidence type="ECO:0000256" key="1">
    <source>
        <dbReference type="ARBA" id="ARBA00022786"/>
    </source>
</evidence>
<dbReference type="Proteomes" id="UP001420932">
    <property type="component" value="Unassembled WGS sequence"/>
</dbReference>
<dbReference type="Gene3D" id="1.25.10.10">
    <property type="entry name" value="Leucine-rich Repeat Variant"/>
    <property type="match status" value="2"/>
</dbReference>
<dbReference type="AlphaFoldDB" id="A0AAP0JWS9"/>
<dbReference type="PANTHER" id="PTHR23315:SF254">
    <property type="entry name" value="KINESIN-ASSOCIATED PROTEIN"/>
    <property type="match status" value="1"/>
</dbReference>
<evidence type="ECO:0000313" key="4">
    <source>
        <dbReference type="Proteomes" id="UP001420932"/>
    </source>
</evidence>
<reference evidence="3 4" key="1">
    <citation type="submission" date="2024-01" db="EMBL/GenBank/DDBJ databases">
        <title>Genome assemblies of Stephania.</title>
        <authorList>
            <person name="Yang L."/>
        </authorList>
    </citation>
    <scope>NUCLEOTIDE SEQUENCE [LARGE SCALE GENOMIC DNA]</scope>
    <source>
        <strain evidence="3">YNDBR</strain>
        <tissue evidence="3">Leaf</tissue>
    </source>
</reference>
<gene>
    <name evidence="3" type="ORF">Syun_011043</name>
</gene>
<dbReference type="InterPro" id="IPR011989">
    <property type="entry name" value="ARM-like"/>
</dbReference>
<keyword evidence="4" id="KW-1185">Reference proteome</keyword>
<feature type="domain" description="U-box" evidence="2">
    <location>
        <begin position="17"/>
        <end position="291"/>
    </location>
</feature>
<protein>
    <recommendedName>
        <fullName evidence="2">U-box domain-containing protein</fullName>
    </recommendedName>
</protein>
<evidence type="ECO:0000313" key="3">
    <source>
        <dbReference type="EMBL" id="KAK9141643.1"/>
    </source>
</evidence>
<dbReference type="SUPFAM" id="SSF48371">
    <property type="entry name" value="ARM repeat"/>
    <property type="match status" value="1"/>
</dbReference>
<organism evidence="3 4">
    <name type="scientific">Stephania yunnanensis</name>
    <dbReference type="NCBI Taxonomy" id="152371"/>
    <lineage>
        <taxon>Eukaryota</taxon>
        <taxon>Viridiplantae</taxon>
        <taxon>Streptophyta</taxon>
        <taxon>Embryophyta</taxon>
        <taxon>Tracheophyta</taxon>
        <taxon>Spermatophyta</taxon>
        <taxon>Magnoliopsida</taxon>
        <taxon>Ranunculales</taxon>
        <taxon>Menispermaceae</taxon>
        <taxon>Menispermoideae</taxon>
        <taxon>Cissampelideae</taxon>
        <taxon>Stephania</taxon>
    </lineage>
</organism>
<evidence type="ECO:0000259" key="2">
    <source>
        <dbReference type="Pfam" id="PF25598"/>
    </source>
</evidence>
<dbReference type="InterPro" id="IPR016024">
    <property type="entry name" value="ARM-type_fold"/>
</dbReference>
<keyword evidence="1" id="KW-0833">Ubl conjugation pathway</keyword>
<comment type="caution">
    <text evidence="3">The sequence shown here is derived from an EMBL/GenBank/DDBJ whole genome shotgun (WGS) entry which is preliminary data.</text>
</comment>
<name>A0AAP0JWS9_9MAGN</name>
<proteinExistence type="predicted"/>
<dbReference type="Pfam" id="PF25598">
    <property type="entry name" value="ARM_PUB"/>
    <property type="match status" value="1"/>
</dbReference>
<sequence>MLARRPNDTVTELLTLAQSDSHEDQIKALRTLASLTKVSPHNRNLVADTTGTIPTLFALSRSLSSTIEVLSLSILFNLSLNSNLKHILADMELIGLLNHIILTPISLDSGILAASLVCSLAMLDKNKAKFGVAGTVQALVEALKRPRRAASHHLLSSLSELVHFHGNCTLAVRAGAVPVLFGVVERTEGEDLAGTSLAILGVLAKFKEGIDAIMDTQGVVNFVVDVLKRRCMLSKEGCAEILIRLFEESEGCLRDAARVPEFSSLVADLSVRGSAKAREKSGVIMKKMMDANLDPFLDGNAMIYDW</sequence>
<accession>A0AAP0JWS9</accession>